<dbReference type="Proteomes" id="UP000008139">
    <property type="component" value="Chromosome"/>
</dbReference>
<comment type="subunit">
    <text evidence="2">Homotetramer.</text>
</comment>
<dbReference type="GO" id="GO:0006260">
    <property type="term" value="P:DNA replication"/>
    <property type="evidence" value="ECO:0007669"/>
    <property type="project" value="UniProtKB-UniRule"/>
</dbReference>
<evidence type="ECO:0000256" key="1">
    <source>
        <dbReference type="ARBA" id="ARBA00023125"/>
    </source>
</evidence>
<dbReference type="InterPro" id="IPR012340">
    <property type="entry name" value="NA-bd_OB-fold"/>
</dbReference>
<dbReference type="RefSeq" id="WP_013682567.1">
    <property type="nucleotide sequence ID" value="NC_015318.1"/>
</dbReference>
<feature type="short sequence motif" description="Important for interaction with partner proteins" evidence="2">
    <location>
        <begin position="127"/>
        <end position="132"/>
    </location>
</feature>
<dbReference type="CDD" id="cd04496">
    <property type="entry name" value="SSB_OBF"/>
    <property type="match status" value="1"/>
</dbReference>
<comment type="caution">
    <text evidence="2">Lacks conserved residue(s) required for the propagation of feature annotation.</text>
</comment>
<dbReference type="eggNOG" id="COG0629">
    <property type="taxonomic scope" value="Bacteria"/>
</dbReference>
<evidence type="ECO:0000313" key="4">
    <source>
        <dbReference type="EMBL" id="AEA34538.1"/>
    </source>
</evidence>
<dbReference type="Pfam" id="PF00436">
    <property type="entry name" value="SSB"/>
    <property type="match status" value="1"/>
</dbReference>
<keyword evidence="2" id="KW-0233">DNA recombination</keyword>
<dbReference type="Gene3D" id="2.40.50.140">
    <property type="entry name" value="Nucleic acid-binding proteins"/>
    <property type="match status" value="1"/>
</dbReference>
<keyword evidence="2" id="KW-0227">DNA damage</keyword>
<dbReference type="SUPFAM" id="SSF50249">
    <property type="entry name" value="Nucleic acid-binding proteins"/>
    <property type="match status" value="1"/>
</dbReference>
<keyword evidence="2" id="KW-0234">DNA repair</keyword>
<dbReference type="PIRSF" id="PIRSF002070">
    <property type="entry name" value="SSB"/>
    <property type="match status" value="1"/>
</dbReference>
<dbReference type="PROSITE" id="PS50935">
    <property type="entry name" value="SSB"/>
    <property type="match status" value="1"/>
</dbReference>
<proteinExistence type="inferred from homology"/>
<dbReference type="InParanoid" id="F2LU75"/>
<protein>
    <recommendedName>
        <fullName evidence="2 3">Single-stranded DNA-binding protein</fullName>
        <shortName evidence="2">SSB</shortName>
    </recommendedName>
</protein>
<dbReference type="STRING" id="760142.Hipma_1583"/>
<dbReference type="NCBIfam" id="TIGR00621">
    <property type="entry name" value="ssb"/>
    <property type="match status" value="1"/>
</dbReference>
<keyword evidence="5" id="KW-1185">Reference proteome</keyword>
<dbReference type="HOGENOM" id="CLU_078758_6_0_7"/>
<dbReference type="FunCoup" id="F2LU75">
    <property type="interactions" value="339"/>
</dbReference>
<dbReference type="OrthoDB" id="9809878at2"/>
<dbReference type="GO" id="GO:0009295">
    <property type="term" value="C:nucleoid"/>
    <property type="evidence" value="ECO:0007669"/>
    <property type="project" value="TreeGrafter"/>
</dbReference>
<accession>F2LU75</accession>
<organism evidence="4 5">
    <name type="scientific">Hippea maritima (strain ATCC 700847 / DSM 10411 / MH2)</name>
    <dbReference type="NCBI Taxonomy" id="760142"/>
    <lineage>
        <taxon>Bacteria</taxon>
        <taxon>Pseudomonadati</taxon>
        <taxon>Campylobacterota</taxon>
        <taxon>Desulfurellia</taxon>
        <taxon>Desulfurellales</taxon>
        <taxon>Hippeaceae</taxon>
        <taxon>Hippea</taxon>
    </lineage>
</organism>
<dbReference type="HAMAP" id="MF_00984">
    <property type="entry name" value="SSB"/>
    <property type="match status" value="1"/>
</dbReference>
<dbReference type="InterPro" id="IPR011344">
    <property type="entry name" value="ssDNA-bd"/>
</dbReference>
<dbReference type="GO" id="GO:0006310">
    <property type="term" value="P:DNA recombination"/>
    <property type="evidence" value="ECO:0007669"/>
    <property type="project" value="UniProtKB-UniRule"/>
</dbReference>
<reference evidence="5" key="2">
    <citation type="submission" date="2011-03" db="EMBL/GenBank/DDBJ databases">
        <title>The complete genome of Hippea maritima DSM 10411.</title>
        <authorList>
            <consortium name="US DOE Joint Genome Institute (JGI-PGF)"/>
            <person name="Lucas S."/>
            <person name="Copeland A."/>
            <person name="Lapidus A."/>
            <person name="Bruce D."/>
            <person name="Goodwin L."/>
            <person name="Pitluck S."/>
            <person name="Peters L."/>
            <person name="Kyrpides N."/>
            <person name="Mavromatis K."/>
            <person name="Pagani I."/>
            <person name="Ivanova N."/>
            <person name="Mikhailova N."/>
            <person name="Lu M."/>
            <person name="Detter J.C."/>
            <person name="Tapia R."/>
            <person name="Han C."/>
            <person name="Land M."/>
            <person name="Hauser L."/>
            <person name="Markowitz V."/>
            <person name="Cheng J.-F."/>
            <person name="Hugenholtz P."/>
            <person name="Woyke T."/>
            <person name="Wu D."/>
            <person name="Spring S."/>
            <person name="Schroeder M."/>
            <person name="Brambilla E."/>
            <person name="Klenk H.-P."/>
            <person name="Eisen J.A."/>
        </authorList>
    </citation>
    <scope>NUCLEOTIDE SEQUENCE [LARGE SCALE GENOMIC DNA]</scope>
    <source>
        <strain evidence="5">ATCC 700847 / DSM 10411 / MH2</strain>
    </source>
</reference>
<dbReference type="PANTHER" id="PTHR10302:SF27">
    <property type="entry name" value="SINGLE-STRANDED DNA-BINDING PROTEIN"/>
    <property type="match status" value="1"/>
</dbReference>
<keyword evidence="1 2" id="KW-0238">DNA-binding</keyword>
<dbReference type="InterPro" id="IPR000424">
    <property type="entry name" value="Primosome_PriB/ssb"/>
</dbReference>
<keyword evidence="2" id="KW-0235">DNA replication</keyword>
<dbReference type="GO" id="GO:0003697">
    <property type="term" value="F:single-stranded DNA binding"/>
    <property type="evidence" value="ECO:0007669"/>
    <property type="project" value="UniProtKB-UniRule"/>
</dbReference>
<evidence type="ECO:0000256" key="3">
    <source>
        <dbReference type="PIRNR" id="PIRNR002070"/>
    </source>
</evidence>
<dbReference type="PANTHER" id="PTHR10302">
    <property type="entry name" value="SINGLE-STRANDED DNA-BINDING PROTEIN"/>
    <property type="match status" value="1"/>
</dbReference>
<sequence length="132" mass="14808">MANLNKVMLIGNLTRDPELRYTPAGLGVASFGIAVNTPVGKDEQGNRKTETLFVDVVAFGRQAETIAEYLKKGSLVYIEGRLRYRSWEDANGNRRSKHEIVLNNFQFLSFKDKTEAAQDVVDVPAEDEDIPF</sequence>
<dbReference type="KEGG" id="hmr:Hipma_1583"/>
<reference evidence="4 5" key="1">
    <citation type="journal article" date="2011" name="Stand. Genomic Sci.">
        <title>Complete genome sequence of the thermophilic sulfur-reducer Hippea maritima type strain (MH(2)).</title>
        <authorList>
            <person name="Huntemann M."/>
            <person name="Lu M."/>
            <person name="Nolan M."/>
            <person name="Lapidus A."/>
            <person name="Lucas S."/>
            <person name="Hammon N."/>
            <person name="Deshpande S."/>
            <person name="Cheng J.F."/>
            <person name="Tapia R."/>
            <person name="Han C."/>
            <person name="Goodwin L."/>
            <person name="Pitluck S."/>
            <person name="Liolios K."/>
            <person name="Pagani I."/>
            <person name="Ivanova N."/>
            <person name="Ovchinikova G."/>
            <person name="Pati A."/>
            <person name="Chen A."/>
            <person name="Palaniappan K."/>
            <person name="Land M."/>
            <person name="Hauser L."/>
            <person name="Jeffries C.D."/>
            <person name="Detter J.C."/>
            <person name="Brambilla E.M."/>
            <person name="Rohde M."/>
            <person name="Spring S."/>
            <person name="Goker M."/>
            <person name="Woyke T."/>
            <person name="Bristow J."/>
            <person name="Eisen J.A."/>
            <person name="Markowitz V."/>
            <person name="Hugenholtz P."/>
            <person name="Kyrpides N.C."/>
            <person name="Klenk H.P."/>
            <person name="Mavromatis K."/>
        </authorList>
    </citation>
    <scope>NUCLEOTIDE SEQUENCE [LARGE SCALE GENOMIC DNA]</scope>
    <source>
        <strain evidence="5">ATCC 700847 / DSM 10411 / MH2</strain>
    </source>
</reference>
<evidence type="ECO:0000313" key="5">
    <source>
        <dbReference type="Proteomes" id="UP000008139"/>
    </source>
</evidence>
<dbReference type="AlphaFoldDB" id="F2LU75"/>
<evidence type="ECO:0000256" key="2">
    <source>
        <dbReference type="HAMAP-Rule" id="MF_00984"/>
    </source>
</evidence>
<name>F2LU75_HIPMA</name>
<comment type="function">
    <text evidence="2">Plays an important role in DNA replication, recombination and repair. Binds to ssDNA and to an array of partner proteins to recruit them to their sites of action during DNA metabolism.</text>
</comment>
<dbReference type="EMBL" id="CP002606">
    <property type="protein sequence ID" value="AEA34538.1"/>
    <property type="molecule type" value="Genomic_DNA"/>
</dbReference>
<gene>
    <name evidence="4" type="ordered locus">Hipma_1583</name>
</gene>
<dbReference type="GO" id="GO:0006281">
    <property type="term" value="P:DNA repair"/>
    <property type="evidence" value="ECO:0007669"/>
    <property type="project" value="UniProtKB-UniRule"/>
</dbReference>